<dbReference type="InterPro" id="IPR007037">
    <property type="entry name" value="SIP_rossman_dom"/>
</dbReference>
<dbReference type="Proteomes" id="UP000027986">
    <property type="component" value="Chromosome"/>
</dbReference>
<proteinExistence type="predicted"/>
<sequence length="290" mass="31718">MTNAEEAPARPRRTPTHVRVERTERLTRDLVRVHFSGDGLRALEPKPLTDAYVKLLFPPRGADYAAPFDPEQIRAERPREEWPVTRTYTIRAIDHAAGTLAIDFVVHGDTGLAGPWATAARAGDVIGFLGPGGAWAPESEAAHHLFVGDESAYPAIAAALDALPQDAACTVVLEVADASVHPPVRALPHMNLVWVHRDETRSHGGGLVDVVAAADVPGLRDGDAPDGLRVFVHGNAEMIKEMRRLLIVEKSVARAHASISGYWRPGHDEDAWQSSKREFVQQMEQEQDRA</sequence>
<dbReference type="HOGENOM" id="CLU_040923_3_0_11"/>
<dbReference type="eggNOG" id="COG2375">
    <property type="taxonomic scope" value="Bacteria"/>
</dbReference>
<dbReference type="InterPro" id="IPR039374">
    <property type="entry name" value="SIP_fam"/>
</dbReference>
<gene>
    <name evidence="2" type="ORF">HX89_12045</name>
</gene>
<dbReference type="KEGG" id="dni:HX89_12045"/>
<evidence type="ECO:0000313" key="3">
    <source>
        <dbReference type="Proteomes" id="UP000027986"/>
    </source>
</evidence>
<dbReference type="InterPro" id="IPR017938">
    <property type="entry name" value="Riboflavin_synthase-like_b-brl"/>
</dbReference>
<dbReference type="AlphaFoldDB" id="A0A075JJK2"/>
<dbReference type="FunFam" id="2.40.30.10:FF:000131">
    <property type="entry name" value="NADPH-dependent ferric siderophore reductase"/>
    <property type="match status" value="1"/>
</dbReference>
<dbReference type="PANTHER" id="PTHR30157:SF0">
    <property type="entry name" value="NADPH-DEPENDENT FERRIC-CHELATE REDUCTASE"/>
    <property type="match status" value="1"/>
</dbReference>
<keyword evidence="3" id="KW-1185">Reference proteome</keyword>
<dbReference type="EMBL" id="CP008889">
    <property type="protein sequence ID" value="AIF41542.1"/>
    <property type="molecule type" value="Genomic_DNA"/>
</dbReference>
<dbReference type="InterPro" id="IPR017927">
    <property type="entry name" value="FAD-bd_FR_type"/>
</dbReference>
<dbReference type="Pfam" id="PF04954">
    <property type="entry name" value="SIP"/>
    <property type="match status" value="1"/>
</dbReference>
<name>A0A075JJK2_9MICO</name>
<organism evidence="2 3">
    <name type="scientific">Dermacoccus nishinomiyaensis</name>
    <dbReference type="NCBI Taxonomy" id="1274"/>
    <lineage>
        <taxon>Bacteria</taxon>
        <taxon>Bacillati</taxon>
        <taxon>Actinomycetota</taxon>
        <taxon>Actinomycetes</taxon>
        <taxon>Micrococcales</taxon>
        <taxon>Dermacoccaceae</taxon>
        <taxon>Dermacoccus</taxon>
    </lineage>
</organism>
<evidence type="ECO:0000259" key="1">
    <source>
        <dbReference type="PROSITE" id="PS51384"/>
    </source>
</evidence>
<evidence type="ECO:0000313" key="2">
    <source>
        <dbReference type="EMBL" id="AIF41542.1"/>
    </source>
</evidence>
<dbReference type="CDD" id="cd06193">
    <property type="entry name" value="siderophore_interacting"/>
    <property type="match status" value="1"/>
</dbReference>
<dbReference type="GO" id="GO:0016491">
    <property type="term" value="F:oxidoreductase activity"/>
    <property type="evidence" value="ECO:0007669"/>
    <property type="project" value="InterPro"/>
</dbReference>
<dbReference type="SUPFAM" id="SSF63380">
    <property type="entry name" value="Riboflavin synthase domain-like"/>
    <property type="match status" value="1"/>
</dbReference>
<dbReference type="PROSITE" id="PS51384">
    <property type="entry name" value="FAD_FR"/>
    <property type="match status" value="1"/>
</dbReference>
<feature type="domain" description="FAD-binding FR-type" evidence="1">
    <location>
        <begin position="13"/>
        <end position="138"/>
    </location>
</feature>
<dbReference type="Gene3D" id="2.40.30.10">
    <property type="entry name" value="Translation factors"/>
    <property type="match status" value="1"/>
</dbReference>
<dbReference type="Pfam" id="PF08021">
    <property type="entry name" value="FAD_binding_9"/>
    <property type="match status" value="1"/>
</dbReference>
<protein>
    <submittedName>
        <fullName evidence="2">FAD-binding protein</fullName>
    </submittedName>
</protein>
<dbReference type="PANTHER" id="PTHR30157">
    <property type="entry name" value="FERRIC REDUCTASE, NADPH-DEPENDENT"/>
    <property type="match status" value="1"/>
</dbReference>
<dbReference type="Gene3D" id="3.40.50.80">
    <property type="entry name" value="Nucleotide-binding domain of ferredoxin-NADP reductase (FNR) module"/>
    <property type="match status" value="1"/>
</dbReference>
<reference evidence="2 3" key="1">
    <citation type="submission" date="2014-07" db="EMBL/GenBank/DDBJ databases">
        <title>Genome Sequencing of Dermacoccus nishinomiyaensis.</title>
        <authorList>
            <person name="Hong K.W."/>
            <person name="Chan K.G."/>
        </authorList>
    </citation>
    <scope>NUCLEOTIDE SEQUENCE [LARGE SCALE GENOMIC DNA]</scope>
    <source>
        <strain evidence="2 3">M25</strain>
    </source>
</reference>
<dbReference type="InterPro" id="IPR013113">
    <property type="entry name" value="SIP_FAD-bd"/>
</dbReference>
<dbReference type="InterPro" id="IPR039261">
    <property type="entry name" value="FNR_nucleotide-bd"/>
</dbReference>
<accession>A0A075JJK2</accession>